<dbReference type="CDD" id="cd05380">
    <property type="entry name" value="CAP_euk"/>
    <property type="match status" value="1"/>
</dbReference>
<organism evidence="3 4">
    <name type="scientific">Fasciola hepatica</name>
    <name type="common">Liver fluke</name>
    <dbReference type="NCBI Taxonomy" id="6192"/>
    <lineage>
        <taxon>Eukaryota</taxon>
        <taxon>Metazoa</taxon>
        <taxon>Spiralia</taxon>
        <taxon>Lophotrochozoa</taxon>
        <taxon>Platyhelminthes</taxon>
        <taxon>Trematoda</taxon>
        <taxon>Digenea</taxon>
        <taxon>Plagiorchiida</taxon>
        <taxon>Echinostomata</taxon>
        <taxon>Echinostomatoidea</taxon>
        <taxon>Fasciolidae</taxon>
        <taxon>Fasciola</taxon>
    </lineage>
</organism>
<dbReference type="PRINTS" id="PR00837">
    <property type="entry name" value="V5TPXLIKE"/>
</dbReference>
<evidence type="ECO:0000256" key="1">
    <source>
        <dbReference type="SAM" id="SignalP"/>
    </source>
</evidence>
<feature type="signal peptide" evidence="1">
    <location>
        <begin position="1"/>
        <end position="20"/>
    </location>
</feature>
<dbReference type="AlphaFoldDB" id="A0A4E0R0B3"/>
<dbReference type="PANTHER" id="PTHR10334">
    <property type="entry name" value="CYSTEINE-RICH SECRETORY PROTEIN-RELATED"/>
    <property type="match status" value="1"/>
</dbReference>
<dbReference type="EMBL" id="JXXN02005306">
    <property type="protein sequence ID" value="THD19984.1"/>
    <property type="molecule type" value="Genomic_DNA"/>
</dbReference>
<keyword evidence="4" id="KW-1185">Reference proteome</keyword>
<evidence type="ECO:0000313" key="3">
    <source>
        <dbReference type="EMBL" id="THD19984.1"/>
    </source>
</evidence>
<dbReference type="InterPro" id="IPR014044">
    <property type="entry name" value="CAP_dom"/>
</dbReference>
<reference evidence="3" key="1">
    <citation type="submission" date="2019-03" db="EMBL/GenBank/DDBJ databases">
        <title>Improved annotation for the trematode Fasciola hepatica.</title>
        <authorList>
            <person name="Choi Y.-J."/>
            <person name="Martin J."/>
            <person name="Mitreva M."/>
        </authorList>
    </citation>
    <scope>NUCLEOTIDE SEQUENCE [LARGE SCALE GENOMIC DNA]</scope>
</reference>
<evidence type="ECO:0000259" key="2">
    <source>
        <dbReference type="SMART" id="SM00198"/>
    </source>
</evidence>
<dbReference type="InterPro" id="IPR018244">
    <property type="entry name" value="Allrgn_V5/Tpx1_CS"/>
</dbReference>
<evidence type="ECO:0000313" key="4">
    <source>
        <dbReference type="Proteomes" id="UP000230066"/>
    </source>
</evidence>
<keyword evidence="1" id="KW-0732">Signal</keyword>
<proteinExistence type="predicted"/>
<dbReference type="InterPro" id="IPR001283">
    <property type="entry name" value="CRISP-related"/>
</dbReference>
<dbReference type="InterPro" id="IPR035940">
    <property type="entry name" value="CAP_sf"/>
</dbReference>
<dbReference type="Gene3D" id="3.40.33.10">
    <property type="entry name" value="CAP"/>
    <property type="match status" value="1"/>
</dbReference>
<feature type="chain" id="PRO_5020031080" evidence="1">
    <location>
        <begin position="21"/>
        <end position="166"/>
    </location>
</feature>
<dbReference type="Pfam" id="PF00188">
    <property type="entry name" value="CAP"/>
    <property type="match status" value="1"/>
</dbReference>
<feature type="domain" description="SCP" evidence="2">
    <location>
        <begin position="24"/>
        <end position="166"/>
    </location>
</feature>
<protein>
    <submittedName>
        <fullName evidence="3">Pathogenesis protein PRMS</fullName>
    </submittedName>
</protein>
<dbReference type="Proteomes" id="UP000230066">
    <property type="component" value="Unassembled WGS sequence"/>
</dbReference>
<dbReference type="SUPFAM" id="SSF55797">
    <property type="entry name" value="PR-1-like"/>
    <property type="match status" value="1"/>
</dbReference>
<dbReference type="SMART" id="SM00198">
    <property type="entry name" value="SCP"/>
    <property type="match status" value="1"/>
</dbReference>
<sequence>MNLLTCLIVILGFLATSVVSISQNYKELLLFLHNTYREKVKNCGVPGQPGALTMPRMQWHNELAAKAQKWSDQCKVGHDRLEDRKVNGFWWVGQNFAGNPSVKRGFFSWFDEHNKYNFTENSCESVCGHYTQVVWQESTYLGCGVTRCPKNKFPYGLAIVCNYGPG</sequence>
<comment type="caution">
    <text evidence="3">The sequence shown here is derived from an EMBL/GenBank/DDBJ whole genome shotgun (WGS) entry which is preliminary data.</text>
</comment>
<dbReference type="GO" id="GO:0005576">
    <property type="term" value="C:extracellular region"/>
    <property type="evidence" value="ECO:0007669"/>
    <property type="project" value="InterPro"/>
</dbReference>
<name>A0A4E0R0B3_FASHE</name>
<accession>A0A4E0R0B3</accession>
<dbReference type="PROSITE" id="PS01009">
    <property type="entry name" value="CRISP_1"/>
    <property type="match status" value="1"/>
</dbReference>
<gene>
    <name evidence="3" type="ORF">D915_009074</name>
</gene>